<comment type="caution">
    <text evidence="2">The sequence shown here is derived from an EMBL/GenBank/DDBJ whole genome shotgun (WGS) entry which is preliminary data.</text>
</comment>
<evidence type="ECO:0000313" key="3">
    <source>
        <dbReference type="Proteomes" id="UP000623301"/>
    </source>
</evidence>
<dbReference type="Gene3D" id="1.10.10.10">
    <property type="entry name" value="Winged helix-like DNA-binding domain superfamily/Winged helix DNA-binding domain"/>
    <property type="match status" value="1"/>
</dbReference>
<evidence type="ECO:0000313" key="2">
    <source>
        <dbReference type="EMBL" id="MBJ2174195.1"/>
    </source>
</evidence>
<dbReference type="SUPFAM" id="SSF46785">
    <property type="entry name" value="Winged helix' DNA-binding domain"/>
    <property type="match status" value="1"/>
</dbReference>
<reference evidence="2 3" key="1">
    <citation type="submission" date="2020-12" db="EMBL/GenBank/DDBJ databases">
        <title>Aureibaculum luteum sp. nov. and Aureibaculum flavum sp. nov., novel members of the family Flavobacteriaceae isolated from Antarctic intertidal sediments.</title>
        <authorList>
            <person name="He X."/>
            <person name="Zhang X."/>
        </authorList>
    </citation>
    <scope>NUCLEOTIDE SEQUENCE [LARGE SCALE GENOMIC DNA]</scope>
    <source>
        <strain evidence="2 3">A20</strain>
    </source>
</reference>
<dbReference type="InterPro" id="IPR036390">
    <property type="entry name" value="WH_DNA-bd_sf"/>
</dbReference>
<dbReference type="InterPro" id="IPR027395">
    <property type="entry name" value="WH_DNA-bd_dom"/>
</dbReference>
<evidence type="ECO:0000259" key="1">
    <source>
        <dbReference type="Pfam" id="PF13601"/>
    </source>
</evidence>
<dbReference type="PANTHER" id="PTHR37318">
    <property type="entry name" value="BSL7504 PROTEIN"/>
    <property type="match status" value="1"/>
</dbReference>
<accession>A0ABS0WQD4</accession>
<keyword evidence="3" id="KW-1185">Reference proteome</keyword>
<proteinExistence type="predicted"/>
<sequence>MKDLIKNINKLFDHRIRLGIMSALMVNDTLDFNTLKDLLDVTDGNLASHIKALERAEYIKIRKSFIGKKTNTKYNATHLGTLEFKKHLAALERIINNKP</sequence>
<dbReference type="Proteomes" id="UP000623301">
    <property type="component" value="Unassembled WGS sequence"/>
</dbReference>
<dbReference type="InterPro" id="IPR036388">
    <property type="entry name" value="WH-like_DNA-bd_sf"/>
</dbReference>
<organism evidence="2 3">
    <name type="scientific">Aureibaculum flavum</name>
    <dbReference type="NCBI Taxonomy" id="2795986"/>
    <lineage>
        <taxon>Bacteria</taxon>
        <taxon>Pseudomonadati</taxon>
        <taxon>Bacteroidota</taxon>
        <taxon>Flavobacteriia</taxon>
        <taxon>Flavobacteriales</taxon>
        <taxon>Flavobacteriaceae</taxon>
        <taxon>Aureibaculum</taxon>
    </lineage>
</organism>
<gene>
    <name evidence="2" type="ORF">JBL43_08100</name>
</gene>
<dbReference type="PANTHER" id="PTHR37318:SF1">
    <property type="entry name" value="BSL7504 PROTEIN"/>
    <property type="match status" value="1"/>
</dbReference>
<dbReference type="Pfam" id="PF13601">
    <property type="entry name" value="HTH_34"/>
    <property type="match status" value="1"/>
</dbReference>
<dbReference type="RefSeq" id="WP_198840943.1">
    <property type="nucleotide sequence ID" value="NZ_JAEHFJ010000003.1"/>
</dbReference>
<dbReference type="EMBL" id="JAEHFJ010000003">
    <property type="protein sequence ID" value="MBJ2174195.1"/>
    <property type="molecule type" value="Genomic_DNA"/>
</dbReference>
<feature type="domain" description="Winged helix DNA-binding" evidence="1">
    <location>
        <begin position="16"/>
        <end position="95"/>
    </location>
</feature>
<name>A0ABS0WQD4_9FLAO</name>
<protein>
    <submittedName>
        <fullName evidence="2">Transcriptional regulator</fullName>
    </submittedName>
</protein>